<comment type="caution">
    <text evidence="1">The sequence shown here is derived from an EMBL/GenBank/DDBJ whole genome shotgun (WGS) entry which is preliminary data.</text>
</comment>
<keyword evidence="2" id="KW-1185">Reference proteome</keyword>
<evidence type="ECO:0000313" key="2">
    <source>
        <dbReference type="Proteomes" id="UP000305401"/>
    </source>
</evidence>
<dbReference type="EMBL" id="SSTG01000211">
    <property type="protein sequence ID" value="THG42656.1"/>
    <property type="molecule type" value="Genomic_DNA"/>
</dbReference>
<evidence type="ECO:0000313" key="1">
    <source>
        <dbReference type="EMBL" id="THG42656.1"/>
    </source>
</evidence>
<sequence>MKLAEALSRRAQLIEKVSQLKVRLKDCIKIQEGDDPAELPGDVIAELDRTLAELQALIYRINITNTLTQTDGRTLTDLLAERDTLSLRVKILGEAMAHLTEREDRYNRNEIKYVRVVDVKEFRRVYDRSAAMLRELDLKIQAAGWVTELIEK</sequence>
<dbReference type="Proteomes" id="UP000305401">
    <property type="component" value="Unassembled WGS sequence"/>
</dbReference>
<reference evidence="1" key="1">
    <citation type="submission" date="2019-04" db="EMBL/GenBank/DDBJ databases">
        <title>Microbes associate with the intestines of laboratory mice.</title>
        <authorList>
            <person name="Navarre W."/>
            <person name="Wong E."/>
            <person name="Huang K.C."/>
            <person name="Tropini C."/>
            <person name="Ng K."/>
            <person name="Yu B."/>
        </authorList>
    </citation>
    <scope>NUCLEOTIDE SEQUENCE</scope>
    <source>
        <strain evidence="1">NM86_A22</strain>
    </source>
</reference>
<accession>A0AC61S2P2</accession>
<gene>
    <name evidence="1" type="ORF">E5990_10710</name>
</gene>
<proteinExistence type="predicted"/>
<protein>
    <submittedName>
        <fullName evidence="1">Uncharacterized protein</fullName>
    </submittedName>
</protein>
<organism evidence="1 2">
    <name type="scientific">Muribaculum caecicola</name>
    <dbReference type="NCBI Taxonomy" id="3038144"/>
    <lineage>
        <taxon>Bacteria</taxon>
        <taxon>Pseudomonadati</taxon>
        <taxon>Bacteroidota</taxon>
        <taxon>Bacteroidia</taxon>
        <taxon>Bacteroidales</taxon>
        <taxon>Muribaculaceae</taxon>
        <taxon>Muribaculum</taxon>
    </lineage>
</organism>
<name>A0AC61S2P2_9BACT</name>